<dbReference type="InterPro" id="IPR036318">
    <property type="entry name" value="FAD-bd_PCMH-like_sf"/>
</dbReference>
<accession>A0A3G5A9W2</accession>
<name>A0A3G5A9W2_9VIRU</name>
<dbReference type="InterPro" id="IPR016167">
    <property type="entry name" value="FAD-bd_PCMH_sub1"/>
</dbReference>
<protein>
    <submittedName>
        <fullName evidence="1">Fad/fmn-containing dehydrogenase</fullName>
    </submittedName>
</protein>
<feature type="non-terminal residue" evidence="1">
    <location>
        <position position="132"/>
    </location>
</feature>
<evidence type="ECO:0000313" key="1">
    <source>
        <dbReference type="EMBL" id="AYV82633.1"/>
    </source>
</evidence>
<gene>
    <name evidence="1" type="ORF">Hyperionvirus2_1</name>
</gene>
<dbReference type="Gene3D" id="3.30.43.10">
    <property type="entry name" value="Uridine Diphospho-n-acetylenolpyruvylglucosamine Reductase, domain 2"/>
    <property type="match status" value="1"/>
</dbReference>
<proteinExistence type="predicted"/>
<organism evidence="1">
    <name type="scientific">Hyperionvirus sp</name>
    <dbReference type="NCBI Taxonomy" id="2487770"/>
    <lineage>
        <taxon>Viruses</taxon>
        <taxon>Varidnaviria</taxon>
        <taxon>Bamfordvirae</taxon>
        <taxon>Nucleocytoviricota</taxon>
        <taxon>Megaviricetes</taxon>
        <taxon>Imitervirales</taxon>
        <taxon>Mimiviridae</taxon>
        <taxon>Klosneuvirinae</taxon>
    </lineage>
</organism>
<sequence>MSVEVCEKKNRLSLRYQDEISCQVRAEFKEKGLDAEDLERIAEKIPIIYPWDGDEYQVGRNNYNRELNYFPMGIIFCREEEDVFVSLKFVKMFGLKFSVRSGGHCIRPFSLSTGIVIDLSRMDEIEVGEKRV</sequence>
<reference evidence="1" key="1">
    <citation type="submission" date="2018-10" db="EMBL/GenBank/DDBJ databases">
        <title>Hidden diversity of soil giant viruses.</title>
        <authorList>
            <person name="Schulz F."/>
            <person name="Alteio L."/>
            <person name="Goudeau D."/>
            <person name="Ryan E.M."/>
            <person name="Malmstrom R.R."/>
            <person name="Blanchard J."/>
            <person name="Woyke T."/>
        </authorList>
    </citation>
    <scope>NUCLEOTIDE SEQUENCE</scope>
    <source>
        <strain evidence="1">HYV1</strain>
    </source>
</reference>
<dbReference type="EMBL" id="MK072384">
    <property type="protein sequence ID" value="AYV82633.1"/>
    <property type="molecule type" value="Genomic_DNA"/>
</dbReference>
<dbReference type="SUPFAM" id="SSF56176">
    <property type="entry name" value="FAD-binding/transporter-associated domain-like"/>
    <property type="match status" value="1"/>
</dbReference>
<dbReference type="GO" id="GO:0050660">
    <property type="term" value="F:flavin adenine dinucleotide binding"/>
    <property type="evidence" value="ECO:0007669"/>
    <property type="project" value="InterPro"/>
</dbReference>